<protein>
    <submittedName>
        <fullName evidence="2">Uncharacterized protein</fullName>
    </submittedName>
</protein>
<sequence length="328" mass="34867">MEDSRMETHPDLMDPAWSRRAELDARRGAKKDRKQRRKQAPRRRFRPGFRMSRGLVVTLFLSLTAVVLVVAAVVMPQLRGHSSGGSPQPAPVVGGVDLARPYDRTPAANWGEGLAGITVPAGQAVGGFTAQEVDAGYRTVTGAIAAAQLGSRALQDNDGSELLALLTPNERARLAPTLTGPVTAEKGNYLTLIGPKRLLPVSPRMTGFLTAKPGGEGELIIHASYTTAYAFDALPSEARTPADIVPFVREEQDYVIRKAPPFATADAGLSLGDGTAYKTRMACDAIKTGILAPQYADKDRPVVVGAPAVDEVATYDPTKPLPSLNTCG</sequence>
<evidence type="ECO:0000313" key="2">
    <source>
        <dbReference type="EMBL" id="MBB5856134.1"/>
    </source>
</evidence>
<evidence type="ECO:0000256" key="1">
    <source>
        <dbReference type="SAM" id="MobiDB-lite"/>
    </source>
</evidence>
<gene>
    <name evidence="2" type="ORF">HDA45_006221</name>
</gene>
<feature type="compositionally biased region" description="Basic residues" evidence="1">
    <location>
        <begin position="28"/>
        <end position="45"/>
    </location>
</feature>
<dbReference type="EMBL" id="JACHMX010000001">
    <property type="protein sequence ID" value="MBB5856134.1"/>
    <property type="molecule type" value="Genomic_DNA"/>
</dbReference>
<dbReference type="Proteomes" id="UP000580861">
    <property type="component" value="Unassembled WGS sequence"/>
</dbReference>
<name>A0A841BCB9_9PSEU</name>
<dbReference type="AlphaFoldDB" id="A0A841BCB9"/>
<feature type="compositionally biased region" description="Basic and acidic residues" evidence="1">
    <location>
        <begin position="1"/>
        <end position="27"/>
    </location>
</feature>
<accession>A0A841BCB9</accession>
<reference evidence="2 3" key="1">
    <citation type="submission" date="2020-08" db="EMBL/GenBank/DDBJ databases">
        <title>Sequencing the genomes of 1000 actinobacteria strains.</title>
        <authorList>
            <person name="Klenk H.-P."/>
        </authorList>
    </citation>
    <scope>NUCLEOTIDE SEQUENCE [LARGE SCALE GENOMIC DNA]</scope>
    <source>
        <strain evidence="2 3">DSM 45272</strain>
    </source>
</reference>
<organism evidence="2 3">
    <name type="scientific">Amycolatopsis umgeniensis</name>
    <dbReference type="NCBI Taxonomy" id="336628"/>
    <lineage>
        <taxon>Bacteria</taxon>
        <taxon>Bacillati</taxon>
        <taxon>Actinomycetota</taxon>
        <taxon>Actinomycetes</taxon>
        <taxon>Pseudonocardiales</taxon>
        <taxon>Pseudonocardiaceae</taxon>
        <taxon>Amycolatopsis</taxon>
    </lineage>
</organism>
<dbReference type="RefSeq" id="WP_246480845.1">
    <property type="nucleotide sequence ID" value="NZ_JACHMX010000001.1"/>
</dbReference>
<feature type="region of interest" description="Disordered" evidence="1">
    <location>
        <begin position="1"/>
        <end position="45"/>
    </location>
</feature>
<proteinExistence type="predicted"/>
<evidence type="ECO:0000313" key="3">
    <source>
        <dbReference type="Proteomes" id="UP000580861"/>
    </source>
</evidence>
<comment type="caution">
    <text evidence="2">The sequence shown here is derived from an EMBL/GenBank/DDBJ whole genome shotgun (WGS) entry which is preliminary data.</text>
</comment>
<keyword evidence="3" id="KW-1185">Reference proteome</keyword>